<name>A0A679BC83_ORYSI</name>
<reference evidence="2" key="1">
    <citation type="submission" date="2009-05" db="EMBL/GenBank/DDBJ databases">
        <title>Oryza sativa Indica Group genomic DNA, chromosome 11, BAC clone:K0465F04, cultivar:Kasalath.</title>
        <authorList>
            <person name="Matsumoto T."/>
            <person name="Wu J."/>
            <person name="Kanamori H."/>
        </authorList>
    </citation>
    <scope>NUCLEOTIDE SEQUENCE</scope>
</reference>
<dbReference type="EMBL" id="AP011491">
    <property type="protein sequence ID" value="BBD82570.1"/>
    <property type="molecule type" value="Genomic_DNA"/>
</dbReference>
<accession>A0A679BC83</accession>
<gene>
    <name evidence="2" type="primary">K0465F04.25</name>
</gene>
<sequence length="109" mass="11526">MGGNVGLGTDLRGQGRELALGGRGQSGDREDDAGEEEKGKRRGRKGACPFADLGKRRRGAGAMRQREEGRCLRPLAACARSGGGRAVTTAMTAGGLERRDDTGDRRGRR</sequence>
<feature type="region of interest" description="Disordered" evidence="1">
    <location>
        <begin position="81"/>
        <end position="109"/>
    </location>
</feature>
<evidence type="ECO:0000313" key="2">
    <source>
        <dbReference type="EMBL" id="BBD82570.1"/>
    </source>
</evidence>
<dbReference type="AlphaFoldDB" id="A0A679BC83"/>
<evidence type="ECO:0000256" key="1">
    <source>
        <dbReference type="SAM" id="MobiDB-lite"/>
    </source>
</evidence>
<proteinExistence type="predicted"/>
<feature type="compositionally biased region" description="Basic and acidic residues" evidence="1">
    <location>
        <begin position="96"/>
        <end position="109"/>
    </location>
</feature>
<organism evidence="2">
    <name type="scientific">Oryza sativa subsp. indica</name>
    <name type="common">Rice</name>
    <dbReference type="NCBI Taxonomy" id="39946"/>
    <lineage>
        <taxon>Eukaryota</taxon>
        <taxon>Viridiplantae</taxon>
        <taxon>Streptophyta</taxon>
        <taxon>Embryophyta</taxon>
        <taxon>Tracheophyta</taxon>
        <taxon>Spermatophyta</taxon>
        <taxon>Magnoliopsida</taxon>
        <taxon>Liliopsida</taxon>
        <taxon>Poales</taxon>
        <taxon>Poaceae</taxon>
        <taxon>BOP clade</taxon>
        <taxon>Oryzoideae</taxon>
        <taxon>Oryzeae</taxon>
        <taxon>Oryzinae</taxon>
        <taxon>Oryza</taxon>
        <taxon>Oryza sativa</taxon>
    </lineage>
</organism>
<feature type="region of interest" description="Disordered" evidence="1">
    <location>
        <begin position="1"/>
        <end position="68"/>
    </location>
</feature>
<protein>
    <submittedName>
        <fullName evidence="2">Epstein-Barr virus EBNA-1-like protein</fullName>
    </submittedName>
</protein>